<accession>A0A4R1I185</accession>
<dbReference type="OrthoDB" id="9795306at2"/>
<dbReference type="PANTHER" id="PTHR34109:SF1">
    <property type="entry name" value="VOC DOMAIN-CONTAINING PROTEIN"/>
    <property type="match status" value="1"/>
</dbReference>
<dbReference type="Gene3D" id="3.30.720.120">
    <property type="match status" value="1"/>
</dbReference>
<dbReference type="Gene3D" id="3.30.720.110">
    <property type="match status" value="1"/>
</dbReference>
<dbReference type="InterPro" id="IPR037523">
    <property type="entry name" value="VOC_core"/>
</dbReference>
<keyword evidence="3" id="KW-1185">Reference proteome</keyword>
<sequence length="145" mass="15578">MTDLIPYLAARDAAAAIAFYVDAFGATEVARWTEPGTGKIGHAELEIGGRRMFLADEWPEGGVLAPQDGAGTPVSLVLDVDDVDAVFTRAVELGARVERPVTDAHGDRGGWLFDPAGHRWSIVTSGRELNRAELQEQIGTAYEIT</sequence>
<dbReference type="EMBL" id="SMFZ01000001">
    <property type="protein sequence ID" value="TCK26990.1"/>
    <property type="molecule type" value="Genomic_DNA"/>
</dbReference>
<dbReference type="AlphaFoldDB" id="A0A4R1I185"/>
<proteinExistence type="predicted"/>
<feature type="domain" description="VOC" evidence="1">
    <location>
        <begin position="1"/>
        <end position="125"/>
    </location>
</feature>
<gene>
    <name evidence="2" type="ORF">EV378_2840</name>
</gene>
<dbReference type="PROSITE" id="PS51819">
    <property type="entry name" value="VOC"/>
    <property type="match status" value="1"/>
</dbReference>
<dbReference type="InterPro" id="IPR004360">
    <property type="entry name" value="Glyas_Fos-R_dOase_dom"/>
</dbReference>
<dbReference type="SUPFAM" id="SSF54593">
    <property type="entry name" value="Glyoxalase/Bleomycin resistance protein/Dihydroxybiphenyl dioxygenase"/>
    <property type="match status" value="1"/>
</dbReference>
<evidence type="ECO:0000313" key="2">
    <source>
        <dbReference type="EMBL" id="TCK26990.1"/>
    </source>
</evidence>
<comment type="caution">
    <text evidence="2">The sequence shown here is derived from an EMBL/GenBank/DDBJ whole genome shotgun (WGS) entry which is preliminary data.</text>
</comment>
<reference evidence="2 3" key="1">
    <citation type="submission" date="2019-03" db="EMBL/GenBank/DDBJ databases">
        <title>Sequencing the genomes of 1000 actinobacteria strains.</title>
        <authorList>
            <person name="Klenk H.-P."/>
        </authorList>
    </citation>
    <scope>NUCLEOTIDE SEQUENCE [LARGE SCALE GENOMIC DNA]</scope>
    <source>
        <strain evidence="2 3">DSM 44969</strain>
    </source>
</reference>
<dbReference type="Pfam" id="PF00903">
    <property type="entry name" value="Glyoxalase"/>
    <property type="match status" value="1"/>
</dbReference>
<name>A0A4R1I185_PSEEN</name>
<dbReference type="Proteomes" id="UP000295560">
    <property type="component" value="Unassembled WGS sequence"/>
</dbReference>
<organism evidence="2 3">
    <name type="scientific">Pseudonocardia endophytica</name>
    <dbReference type="NCBI Taxonomy" id="401976"/>
    <lineage>
        <taxon>Bacteria</taxon>
        <taxon>Bacillati</taxon>
        <taxon>Actinomycetota</taxon>
        <taxon>Actinomycetes</taxon>
        <taxon>Pseudonocardiales</taxon>
        <taxon>Pseudonocardiaceae</taxon>
        <taxon>Pseudonocardia</taxon>
    </lineage>
</organism>
<dbReference type="InterPro" id="IPR029068">
    <property type="entry name" value="Glyas_Bleomycin-R_OHBP_Dase"/>
</dbReference>
<protein>
    <submittedName>
        <fullName evidence="2">PhnB protein</fullName>
    </submittedName>
</protein>
<evidence type="ECO:0000313" key="3">
    <source>
        <dbReference type="Proteomes" id="UP000295560"/>
    </source>
</evidence>
<dbReference type="RefSeq" id="WP_132425073.1">
    <property type="nucleotide sequence ID" value="NZ_SMFZ01000001.1"/>
</dbReference>
<dbReference type="PANTHER" id="PTHR34109">
    <property type="entry name" value="BNAUNNG04460D PROTEIN-RELATED"/>
    <property type="match status" value="1"/>
</dbReference>
<evidence type="ECO:0000259" key="1">
    <source>
        <dbReference type="PROSITE" id="PS51819"/>
    </source>
</evidence>